<protein>
    <submittedName>
        <fullName evidence="2">Uncharacterized protein</fullName>
    </submittedName>
</protein>
<dbReference type="STRING" id="75743.A0A401P4F0"/>
<evidence type="ECO:0000313" key="2">
    <source>
        <dbReference type="EMBL" id="GCB67987.1"/>
    </source>
</evidence>
<feature type="region of interest" description="Disordered" evidence="1">
    <location>
        <begin position="217"/>
        <end position="243"/>
    </location>
</feature>
<comment type="caution">
    <text evidence="2">The sequence shown here is derived from an EMBL/GenBank/DDBJ whole genome shotgun (WGS) entry which is preliminary data.</text>
</comment>
<sequence length="243" mass="26991">MTISAAVMASLESKLSSGLCSYFFTSNTGKILKMCDPASDDVPPDEDGRKVIPTVCEYLKEQQEPTPTSEQMLDICACFSDGAKSRESDKSDSDICTRLKQQAELPKLKDKPQAIDQPPPTSLQNDFIPEEILLALTTVIKSCCRDEPLGPPVKNKSQKSHKLHHIRPTDSVWHHPTRRTKFKYLIDQPVSLARAGRDISFLCDAVYSKCPKQSVPPVSTTVDKSSARAQFEKQPVKVKTVKN</sequence>
<dbReference type="PANTHER" id="PTHR23052">
    <property type="entry name" value="AXONEMAL DYNEIN LIGHT CHAIN DOMAIN-CONTAINING PROTEIN 1"/>
    <property type="match status" value="1"/>
</dbReference>
<evidence type="ECO:0000313" key="3">
    <source>
        <dbReference type="Proteomes" id="UP000288216"/>
    </source>
</evidence>
<evidence type="ECO:0000256" key="1">
    <source>
        <dbReference type="SAM" id="MobiDB-lite"/>
    </source>
</evidence>
<keyword evidence="3" id="KW-1185">Reference proteome</keyword>
<feature type="compositionally biased region" description="Polar residues" evidence="1">
    <location>
        <begin position="217"/>
        <end position="228"/>
    </location>
</feature>
<gene>
    <name evidence="2" type="ORF">scyTo_0012213</name>
</gene>
<dbReference type="Proteomes" id="UP000288216">
    <property type="component" value="Unassembled WGS sequence"/>
</dbReference>
<name>A0A401P4F0_SCYTO</name>
<dbReference type="InterPro" id="IPR052845">
    <property type="entry name" value="Axonemal_dynein_LC_domain"/>
</dbReference>
<dbReference type="EMBL" id="BFAA01005833">
    <property type="protein sequence ID" value="GCB67987.1"/>
    <property type="molecule type" value="Genomic_DNA"/>
</dbReference>
<organism evidence="2 3">
    <name type="scientific">Scyliorhinus torazame</name>
    <name type="common">Cloudy catshark</name>
    <name type="synonym">Catulus torazame</name>
    <dbReference type="NCBI Taxonomy" id="75743"/>
    <lineage>
        <taxon>Eukaryota</taxon>
        <taxon>Metazoa</taxon>
        <taxon>Chordata</taxon>
        <taxon>Craniata</taxon>
        <taxon>Vertebrata</taxon>
        <taxon>Chondrichthyes</taxon>
        <taxon>Elasmobranchii</taxon>
        <taxon>Galeomorphii</taxon>
        <taxon>Galeoidea</taxon>
        <taxon>Carcharhiniformes</taxon>
        <taxon>Scyliorhinidae</taxon>
        <taxon>Scyliorhinus</taxon>
    </lineage>
</organism>
<dbReference type="PANTHER" id="PTHR23052:SF1">
    <property type="entry name" value="AXONEMAL DYNEIN LIGHT CHAIN DOMAIN-CONTAINING PROTEIN 1"/>
    <property type="match status" value="1"/>
</dbReference>
<proteinExistence type="predicted"/>
<accession>A0A401P4F0</accession>
<dbReference type="AlphaFoldDB" id="A0A401P4F0"/>
<reference evidence="2 3" key="1">
    <citation type="journal article" date="2018" name="Nat. Ecol. Evol.">
        <title>Shark genomes provide insights into elasmobranch evolution and the origin of vertebrates.</title>
        <authorList>
            <person name="Hara Y"/>
            <person name="Yamaguchi K"/>
            <person name="Onimaru K"/>
            <person name="Kadota M"/>
            <person name="Koyanagi M"/>
            <person name="Keeley SD"/>
            <person name="Tatsumi K"/>
            <person name="Tanaka K"/>
            <person name="Motone F"/>
            <person name="Kageyama Y"/>
            <person name="Nozu R"/>
            <person name="Adachi N"/>
            <person name="Nishimura O"/>
            <person name="Nakagawa R"/>
            <person name="Tanegashima C"/>
            <person name="Kiyatake I"/>
            <person name="Matsumoto R"/>
            <person name="Murakumo K"/>
            <person name="Nishida K"/>
            <person name="Terakita A"/>
            <person name="Kuratani S"/>
            <person name="Sato K"/>
            <person name="Hyodo S Kuraku.S."/>
        </authorList>
    </citation>
    <scope>NUCLEOTIDE SEQUENCE [LARGE SCALE GENOMIC DNA]</scope>
</reference>
<dbReference type="OrthoDB" id="8957332at2759"/>